<accession>A0AA38FR67</accession>
<keyword evidence="2" id="KW-1185">Reference proteome</keyword>
<gene>
    <name evidence="1" type="ORF">KI387_036666</name>
</gene>
<protein>
    <submittedName>
        <fullName evidence="1">Uncharacterized protein</fullName>
    </submittedName>
</protein>
<name>A0AA38FR67_TAXCH</name>
<organism evidence="1 2">
    <name type="scientific">Taxus chinensis</name>
    <name type="common">Chinese yew</name>
    <name type="synonym">Taxus wallichiana var. chinensis</name>
    <dbReference type="NCBI Taxonomy" id="29808"/>
    <lineage>
        <taxon>Eukaryota</taxon>
        <taxon>Viridiplantae</taxon>
        <taxon>Streptophyta</taxon>
        <taxon>Embryophyta</taxon>
        <taxon>Tracheophyta</taxon>
        <taxon>Spermatophyta</taxon>
        <taxon>Pinopsida</taxon>
        <taxon>Pinidae</taxon>
        <taxon>Conifers II</taxon>
        <taxon>Cupressales</taxon>
        <taxon>Taxaceae</taxon>
        <taxon>Taxus</taxon>
    </lineage>
</organism>
<dbReference type="AlphaFoldDB" id="A0AA38FR67"/>
<reference evidence="1 2" key="1">
    <citation type="journal article" date="2021" name="Nat. Plants">
        <title>The Taxus genome provides insights into paclitaxel biosynthesis.</title>
        <authorList>
            <person name="Xiong X."/>
            <person name="Gou J."/>
            <person name="Liao Q."/>
            <person name="Li Y."/>
            <person name="Zhou Q."/>
            <person name="Bi G."/>
            <person name="Li C."/>
            <person name="Du R."/>
            <person name="Wang X."/>
            <person name="Sun T."/>
            <person name="Guo L."/>
            <person name="Liang H."/>
            <person name="Lu P."/>
            <person name="Wu Y."/>
            <person name="Zhang Z."/>
            <person name="Ro D.K."/>
            <person name="Shang Y."/>
            <person name="Huang S."/>
            <person name="Yan J."/>
        </authorList>
    </citation>
    <scope>NUCLEOTIDE SEQUENCE [LARGE SCALE GENOMIC DNA]</scope>
    <source>
        <strain evidence="1">Ta-2019</strain>
    </source>
</reference>
<feature type="non-terminal residue" evidence="1">
    <location>
        <position position="77"/>
    </location>
</feature>
<dbReference type="Proteomes" id="UP000824469">
    <property type="component" value="Unassembled WGS sequence"/>
</dbReference>
<evidence type="ECO:0000313" key="2">
    <source>
        <dbReference type="Proteomes" id="UP000824469"/>
    </source>
</evidence>
<dbReference type="EMBL" id="JAHRHJ020000007">
    <property type="protein sequence ID" value="KAH9308755.1"/>
    <property type="molecule type" value="Genomic_DNA"/>
</dbReference>
<comment type="caution">
    <text evidence="1">The sequence shown here is derived from an EMBL/GenBank/DDBJ whole genome shotgun (WGS) entry which is preliminary data.</text>
</comment>
<sequence>MENLLKEAQNFQSKDLGEGSLNEALELCSNPFENLQIKEKEKDIVTNENQLVLNNTHEIFTEKVSSQLDEVSELLKP</sequence>
<proteinExistence type="predicted"/>
<evidence type="ECO:0000313" key="1">
    <source>
        <dbReference type="EMBL" id="KAH9308755.1"/>
    </source>
</evidence>